<comment type="caution">
    <text evidence="2">The sequence shown here is derived from an EMBL/GenBank/DDBJ whole genome shotgun (WGS) entry which is preliminary data.</text>
</comment>
<dbReference type="InterPro" id="IPR023213">
    <property type="entry name" value="CAT-like_dom_sf"/>
</dbReference>
<evidence type="ECO:0000313" key="2">
    <source>
        <dbReference type="EMBL" id="KAF2993020.1"/>
    </source>
</evidence>
<sequence length="486" mass="53479">MESTPNVLRLSRLDQTVLRVYVRQLLIFPLSEPGLREDAQTVLAAGLTATLKQFPFLAGTVEVTDISAGTLDVQYPKRIDKETVSRIFTVNEQSLEALDYKILREAGFPPSRLPADILCPTALISHPGMDDQYAEVLTTFAKGKPIPVFAAQLNFIRGGLIISTHTHHSVVDGTGIAKIYSVWSGWTRSWNNKLIYPEQVHPAVLNSHRSVLDHLAADAKPMKLPEFRSPNDPGNAPMRNPPYRLSAKLLVFPAATIAELAASLSATTNVRISSFTALCALVWCQVTNARREAMIKSGIGKTTLGIAVDHRKRVGQVLPDDYLGNCANGMIISLQLSEIPAASNMNAEHIAPAALALSRNLGEVNLDWFRARLLELSKREISTKWILNLDTQNGPDIFITSWQHIGADDAWAIPGTTRASEETGWGCKPSAIRKPHNMWEGGMQILPRQKGDAAPFEIPLCLEEGEMERTLHGLRAGNWVQRVVEA</sequence>
<dbReference type="EMBL" id="SWKU01000063">
    <property type="protein sequence ID" value="KAF2993020.1"/>
    <property type="molecule type" value="Genomic_DNA"/>
</dbReference>
<gene>
    <name evidence="2" type="ORF">E8E13_001098</name>
</gene>
<evidence type="ECO:0000256" key="1">
    <source>
        <dbReference type="ARBA" id="ARBA00022679"/>
    </source>
</evidence>
<dbReference type="OrthoDB" id="1862401at2759"/>
<dbReference type="PANTHER" id="PTHR31896:SF64">
    <property type="entry name" value="TRICHOTHECENE 3-O-ACETYLTRANSFERASE"/>
    <property type="match status" value="1"/>
</dbReference>
<dbReference type="AlphaFoldDB" id="A0A9P4T318"/>
<keyword evidence="3" id="KW-1185">Reference proteome</keyword>
<keyword evidence="1" id="KW-0808">Transferase</keyword>
<reference evidence="2" key="1">
    <citation type="submission" date="2019-04" db="EMBL/GenBank/DDBJ databases">
        <title>Sequencing of skin fungus with MAO and IRED activity.</title>
        <authorList>
            <person name="Marsaioli A.J."/>
            <person name="Bonatto J.M.C."/>
            <person name="Reis Junior O."/>
        </authorList>
    </citation>
    <scope>NUCLEOTIDE SEQUENCE</scope>
    <source>
        <strain evidence="2">30M1</strain>
    </source>
</reference>
<dbReference type="PANTHER" id="PTHR31896">
    <property type="entry name" value="FAMILY REGULATORY PROTEIN, PUTATIVE (AFU_ORTHOLOGUE AFUA_3G14730)-RELATED"/>
    <property type="match status" value="1"/>
</dbReference>
<name>A0A9P4T318_CURKU</name>
<accession>A0A9P4T318</accession>
<dbReference type="Gene3D" id="3.30.559.10">
    <property type="entry name" value="Chloramphenicol acetyltransferase-like domain"/>
    <property type="match status" value="2"/>
</dbReference>
<dbReference type="GO" id="GO:0016740">
    <property type="term" value="F:transferase activity"/>
    <property type="evidence" value="ECO:0007669"/>
    <property type="project" value="UniProtKB-KW"/>
</dbReference>
<evidence type="ECO:0000313" key="3">
    <source>
        <dbReference type="Proteomes" id="UP000801428"/>
    </source>
</evidence>
<dbReference type="InterPro" id="IPR051283">
    <property type="entry name" value="Sec_Metabolite_Acyltrans"/>
</dbReference>
<proteinExistence type="predicted"/>
<dbReference type="Proteomes" id="UP000801428">
    <property type="component" value="Unassembled WGS sequence"/>
</dbReference>
<organism evidence="2 3">
    <name type="scientific">Curvularia kusanoi</name>
    <name type="common">Cochliobolus kusanoi</name>
    <dbReference type="NCBI Taxonomy" id="90978"/>
    <lineage>
        <taxon>Eukaryota</taxon>
        <taxon>Fungi</taxon>
        <taxon>Dikarya</taxon>
        <taxon>Ascomycota</taxon>
        <taxon>Pezizomycotina</taxon>
        <taxon>Dothideomycetes</taxon>
        <taxon>Pleosporomycetidae</taxon>
        <taxon>Pleosporales</taxon>
        <taxon>Pleosporineae</taxon>
        <taxon>Pleosporaceae</taxon>
        <taxon>Curvularia</taxon>
    </lineage>
</organism>
<dbReference type="Pfam" id="PF02458">
    <property type="entry name" value="Transferase"/>
    <property type="match status" value="1"/>
</dbReference>
<protein>
    <submittedName>
        <fullName evidence="2">Uncharacterized protein</fullName>
    </submittedName>
</protein>